<sequence length="435" mass="49396">MNELTDNPVVTECIQEPPFEVWYHSASGKFLTKDSNQNYMPIGKDLLKSKLQRHGLNPRTQQGEYLSERDTMIDNIIMAQNVDYAGQLSGYYAGLHTINNTKILVTKSPTIIKGENKPFPSLAKIFDGLFNSGDIPQLHIVYGWLKLARESVVNSNPTPGQCLVLAGPKNCGKSFFQDIVTELLGGRTGRPFSYMSGKTDFNSELFGAEHLVIADENSNRDMNSRRLFGSRIKDYTVNTSMHCHGKFREALTLTPCQRLTISLNDEDDNLLILPPIDESLSDKIILLKICVPEFPLDSSGVVNRQSLWETIKDELPGLIHHVEQFKIPAKLRDSRFGLTGFQHPILMEALEELNPEGKLLALIDHHLLDQKKTWEGTTTELESELLDYYSDCRRRAEKIIKSTPETRTYLMHLKKKHPNRISTRESNGKSLWVIR</sequence>
<name>A0A382HG54_9ZZZZ</name>
<reference evidence="2" key="1">
    <citation type="submission" date="2018-05" db="EMBL/GenBank/DDBJ databases">
        <authorList>
            <person name="Lanie J.A."/>
            <person name="Ng W.-L."/>
            <person name="Kazmierczak K.M."/>
            <person name="Andrzejewski T.M."/>
            <person name="Davidsen T.M."/>
            <person name="Wayne K.J."/>
            <person name="Tettelin H."/>
            <person name="Glass J.I."/>
            <person name="Rusch D."/>
            <person name="Podicherti R."/>
            <person name="Tsui H.-C.T."/>
            <person name="Winkler M.E."/>
        </authorList>
    </citation>
    <scope>NUCLEOTIDE SEQUENCE</scope>
</reference>
<organism evidence="2">
    <name type="scientific">marine metagenome</name>
    <dbReference type="NCBI Taxonomy" id="408172"/>
    <lineage>
        <taxon>unclassified sequences</taxon>
        <taxon>metagenomes</taxon>
        <taxon>ecological metagenomes</taxon>
    </lineage>
</organism>
<dbReference type="Gene3D" id="3.40.50.300">
    <property type="entry name" value="P-loop containing nucleotide triphosphate hydrolases"/>
    <property type="match status" value="1"/>
</dbReference>
<feature type="non-terminal residue" evidence="2">
    <location>
        <position position="435"/>
    </location>
</feature>
<gene>
    <name evidence="2" type="ORF">METZ01_LOCUS238919</name>
</gene>
<dbReference type="Pfam" id="PF19263">
    <property type="entry name" value="DUF5906"/>
    <property type="match status" value="1"/>
</dbReference>
<proteinExistence type="predicted"/>
<accession>A0A382HG54</accession>
<protein>
    <recommendedName>
        <fullName evidence="1">NrS-1 polymerase-like helicase domain-containing protein</fullName>
    </recommendedName>
</protein>
<dbReference type="AlphaFoldDB" id="A0A382HG54"/>
<evidence type="ECO:0000313" key="2">
    <source>
        <dbReference type="EMBL" id="SVB86065.1"/>
    </source>
</evidence>
<dbReference type="SUPFAM" id="SSF52540">
    <property type="entry name" value="P-loop containing nucleoside triphosphate hydrolases"/>
    <property type="match status" value="1"/>
</dbReference>
<dbReference type="InterPro" id="IPR045455">
    <property type="entry name" value="NrS-1_pol-like_helicase"/>
</dbReference>
<dbReference type="EMBL" id="UINC01060979">
    <property type="protein sequence ID" value="SVB86065.1"/>
    <property type="molecule type" value="Genomic_DNA"/>
</dbReference>
<evidence type="ECO:0000259" key="1">
    <source>
        <dbReference type="Pfam" id="PF19263"/>
    </source>
</evidence>
<dbReference type="InterPro" id="IPR027417">
    <property type="entry name" value="P-loop_NTPase"/>
</dbReference>
<feature type="domain" description="NrS-1 polymerase-like helicase" evidence="1">
    <location>
        <begin position="165"/>
        <end position="266"/>
    </location>
</feature>